<dbReference type="AlphaFoldDB" id="A0AAV9AV77"/>
<protein>
    <submittedName>
        <fullName evidence="2">Uncharacterized protein</fullName>
    </submittedName>
</protein>
<accession>A0AAV9AV77</accession>
<reference evidence="2" key="1">
    <citation type="journal article" date="2023" name="Nat. Commun.">
        <title>Diploid and tetraploid genomes of Acorus and the evolution of monocots.</title>
        <authorList>
            <person name="Ma L."/>
            <person name="Liu K.W."/>
            <person name="Li Z."/>
            <person name="Hsiao Y.Y."/>
            <person name="Qi Y."/>
            <person name="Fu T."/>
            <person name="Tang G.D."/>
            <person name="Zhang D."/>
            <person name="Sun W.H."/>
            <person name="Liu D.K."/>
            <person name="Li Y."/>
            <person name="Chen G.Z."/>
            <person name="Liu X.D."/>
            <person name="Liao X.Y."/>
            <person name="Jiang Y.T."/>
            <person name="Yu X."/>
            <person name="Hao Y."/>
            <person name="Huang J."/>
            <person name="Zhao X.W."/>
            <person name="Ke S."/>
            <person name="Chen Y.Y."/>
            <person name="Wu W.L."/>
            <person name="Hsu J.L."/>
            <person name="Lin Y.F."/>
            <person name="Huang M.D."/>
            <person name="Li C.Y."/>
            <person name="Huang L."/>
            <person name="Wang Z.W."/>
            <person name="Zhao X."/>
            <person name="Zhong W.Y."/>
            <person name="Peng D.H."/>
            <person name="Ahmad S."/>
            <person name="Lan S."/>
            <person name="Zhang J.S."/>
            <person name="Tsai W.C."/>
            <person name="Van de Peer Y."/>
            <person name="Liu Z.J."/>
        </authorList>
    </citation>
    <scope>NUCLEOTIDE SEQUENCE</scope>
    <source>
        <strain evidence="2">SCP</strain>
    </source>
</reference>
<feature type="compositionally biased region" description="Pro residues" evidence="1">
    <location>
        <begin position="39"/>
        <end position="53"/>
    </location>
</feature>
<dbReference type="InterPro" id="IPR040276">
    <property type="entry name" value="At4g26450-like"/>
</dbReference>
<organism evidence="2 3">
    <name type="scientific">Acorus gramineus</name>
    <name type="common">Dwarf sweet flag</name>
    <dbReference type="NCBI Taxonomy" id="55184"/>
    <lineage>
        <taxon>Eukaryota</taxon>
        <taxon>Viridiplantae</taxon>
        <taxon>Streptophyta</taxon>
        <taxon>Embryophyta</taxon>
        <taxon>Tracheophyta</taxon>
        <taxon>Spermatophyta</taxon>
        <taxon>Magnoliopsida</taxon>
        <taxon>Liliopsida</taxon>
        <taxon>Acoraceae</taxon>
        <taxon>Acorus</taxon>
    </lineage>
</organism>
<keyword evidence="3" id="KW-1185">Reference proteome</keyword>
<proteinExistence type="predicted"/>
<feature type="region of interest" description="Disordered" evidence="1">
    <location>
        <begin position="1"/>
        <end position="55"/>
    </location>
</feature>
<feature type="region of interest" description="Disordered" evidence="1">
    <location>
        <begin position="117"/>
        <end position="168"/>
    </location>
</feature>
<dbReference type="EMBL" id="JAUJYN010000006">
    <property type="protein sequence ID" value="KAK1267940.1"/>
    <property type="molecule type" value="Genomic_DNA"/>
</dbReference>
<dbReference type="PANTHER" id="PTHR36056">
    <property type="entry name" value="PROTEIN, PUTATIVE-RELATED"/>
    <property type="match status" value="1"/>
</dbReference>
<reference evidence="2" key="2">
    <citation type="submission" date="2023-06" db="EMBL/GenBank/DDBJ databases">
        <authorList>
            <person name="Ma L."/>
            <person name="Liu K.-W."/>
            <person name="Li Z."/>
            <person name="Hsiao Y.-Y."/>
            <person name="Qi Y."/>
            <person name="Fu T."/>
            <person name="Tang G."/>
            <person name="Zhang D."/>
            <person name="Sun W.-H."/>
            <person name="Liu D.-K."/>
            <person name="Li Y."/>
            <person name="Chen G.-Z."/>
            <person name="Liu X.-D."/>
            <person name="Liao X.-Y."/>
            <person name="Jiang Y.-T."/>
            <person name="Yu X."/>
            <person name="Hao Y."/>
            <person name="Huang J."/>
            <person name="Zhao X.-W."/>
            <person name="Ke S."/>
            <person name="Chen Y.-Y."/>
            <person name="Wu W.-L."/>
            <person name="Hsu J.-L."/>
            <person name="Lin Y.-F."/>
            <person name="Huang M.-D."/>
            <person name="Li C.-Y."/>
            <person name="Huang L."/>
            <person name="Wang Z.-W."/>
            <person name="Zhao X."/>
            <person name="Zhong W.-Y."/>
            <person name="Peng D.-H."/>
            <person name="Ahmad S."/>
            <person name="Lan S."/>
            <person name="Zhang J.-S."/>
            <person name="Tsai W.-C."/>
            <person name="Van De Peer Y."/>
            <person name="Liu Z.-J."/>
        </authorList>
    </citation>
    <scope>NUCLEOTIDE SEQUENCE</scope>
    <source>
        <strain evidence="2">SCP</strain>
        <tissue evidence="2">Leaves</tissue>
    </source>
</reference>
<sequence length="628" mass="68491">MHHGRHRSPAYHQTVIGPSHGGPYNADYNRSFNRRAPPPKHYLPPPPLPPPVAAPSRRADVFLEAGRLAAEYLVSKGLLPPDSLPPRGGPPMVRDLRGDDRESAFVEGRTSALARLGGAVPDAGPLSGRRRYNEDFGRPRNNYRARRRSGPYRGHYGSDLGRENGRSRGFDDAMDGEDDFMHAEYLGDHRGGGGGEYINSGGRKSSFESSAAPLKSGSESDLEKFEFPDDSGSKAASDVELNKGLIEKSVSADVETVEEKDREGDGLIDENGGNVETGKEVVKDVVEPIGEEQGVSLLKLCGFMNVPTRARSSLMHKPFKSKTDQTPAKEPMNSMEEVVEASSSDPKTGVVNVESSNASSEEVSDPCKPIGVESSEQCITQDDVNEEPIDEDCHIHCVSEVMQMNLAEEVMVDVEGPGYANESPRVETKDDPKLGEEKQEFMVASFKICDLNLMDAPDITEVPDHDPVMEEAGKEALLDVGLSMAGNRSSIDSDNGEEDKLIQVIDLEVEDNPCDSSNEKGQLMYPSIESFLNQQVNPDGLPEIQDGYGLTIPEFFGSDIGNCSSVQADINNLQTGMTLHGGQVAPGVDDSLYISLGEIPLNYMDMEVWDHPSLGYENHPSLEYEKFF</sequence>
<evidence type="ECO:0000313" key="2">
    <source>
        <dbReference type="EMBL" id="KAK1267940.1"/>
    </source>
</evidence>
<feature type="compositionally biased region" description="Basic residues" evidence="1">
    <location>
        <begin position="141"/>
        <end position="150"/>
    </location>
</feature>
<name>A0AAV9AV77_ACOGR</name>
<dbReference type="Proteomes" id="UP001179952">
    <property type="component" value="Unassembled WGS sequence"/>
</dbReference>
<gene>
    <name evidence="2" type="ORF">QJS04_geneDACA013763</name>
</gene>
<evidence type="ECO:0000313" key="3">
    <source>
        <dbReference type="Proteomes" id="UP001179952"/>
    </source>
</evidence>
<dbReference type="PANTHER" id="PTHR36056:SF1">
    <property type="entry name" value="PROTEIN, PUTATIVE-RELATED"/>
    <property type="match status" value="1"/>
</dbReference>
<evidence type="ECO:0000256" key="1">
    <source>
        <dbReference type="SAM" id="MobiDB-lite"/>
    </source>
</evidence>
<comment type="caution">
    <text evidence="2">The sequence shown here is derived from an EMBL/GenBank/DDBJ whole genome shotgun (WGS) entry which is preliminary data.</text>
</comment>
<feature type="region of interest" description="Disordered" evidence="1">
    <location>
        <begin position="192"/>
        <end position="275"/>
    </location>
</feature>